<feature type="transmembrane region" description="Helical" evidence="1">
    <location>
        <begin position="58"/>
        <end position="83"/>
    </location>
</feature>
<reference evidence="2 3" key="1">
    <citation type="submission" date="2020-08" db="EMBL/GenBank/DDBJ databases">
        <title>A Genomic Blueprint of the Chicken Gut Microbiome.</title>
        <authorList>
            <person name="Gilroy R."/>
            <person name="Ravi A."/>
            <person name="Getino M."/>
            <person name="Pursley I."/>
            <person name="Horton D.L."/>
            <person name="Alikhan N.-F."/>
            <person name="Baker D."/>
            <person name="Gharbi K."/>
            <person name="Hall N."/>
            <person name="Watson M."/>
            <person name="Adriaenssens E.M."/>
            <person name="Foster-Nyarko E."/>
            <person name="Jarju S."/>
            <person name="Secka A."/>
            <person name="Antonio M."/>
            <person name="Oren A."/>
            <person name="Chaudhuri R."/>
            <person name="La Ragione R.M."/>
            <person name="Hildebrand F."/>
            <person name="Pallen M.J."/>
        </authorList>
    </citation>
    <scope>NUCLEOTIDE SEQUENCE [LARGE SCALE GENOMIC DNA]</scope>
    <source>
        <strain evidence="2 3">Sa1YVA5</strain>
    </source>
</reference>
<sequence>MSKKKKNPLNPDHPENVFSEEADYANLRPTFANDFSDVNRIPDPLEQQRKNEQSSRQALIYLAAVPIVTFVSAFLLAWVARLMGGPLCDAGEATWICSRAAQLWWPISTSLIAFGGMLGCAWILYDKYRNFIRWRAWMGVLWVLIPFSMLWATSVLPMAILGD</sequence>
<evidence type="ECO:0000256" key="1">
    <source>
        <dbReference type="SAM" id="Phobius"/>
    </source>
</evidence>
<name>A0A8I0HQD0_9CORY</name>
<keyword evidence="1" id="KW-0472">Membrane</keyword>
<evidence type="ECO:0000313" key="2">
    <source>
        <dbReference type="EMBL" id="MBD8029655.1"/>
    </source>
</evidence>
<evidence type="ECO:0000313" key="3">
    <source>
        <dbReference type="Proteomes" id="UP000650224"/>
    </source>
</evidence>
<feature type="transmembrane region" description="Helical" evidence="1">
    <location>
        <begin position="137"/>
        <end position="160"/>
    </location>
</feature>
<dbReference type="EMBL" id="JACSPR010000003">
    <property type="protein sequence ID" value="MBD8029655.1"/>
    <property type="molecule type" value="Genomic_DNA"/>
</dbReference>
<dbReference type="Proteomes" id="UP000650224">
    <property type="component" value="Unassembled WGS sequence"/>
</dbReference>
<protein>
    <submittedName>
        <fullName evidence="2">Uncharacterized protein</fullName>
    </submittedName>
</protein>
<keyword evidence="3" id="KW-1185">Reference proteome</keyword>
<dbReference type="AlphaFoldDB" id="A0A8I0HQD0"/>
<feature type="transmembrane region" description="Helical" evidence="1">
    <location>
        <begin position="103"/>
        <end position="125"/>
    </location>
</feature>
<dbReference type="RefSeq" id="WP_191732892.1">
    <property type="nucleotide sequence ID" value="NZ_JACSPR010000003.1"/>
</dbReference>
<keyword evidence="1" id="KW-0812">Transmembrane</keyword>
<comment type="caution">
    <text evidence="2">The sequence shown here is derived from an EMBL/GenBank/DDBJ whole genome shotgun (WGS) entry which is preliminary data.</text>
</comment>
<gene>
    <name evidence="2" type="ORF">H9627_04820</name>
</gene>
<keyword evidence="1" id="KW-1133">Transmembrane helix</keyword>
<organism evidence="2 3">
    <name type="scientific">Corynebacterium gallinarum</name>
    <dbReference type="NCBI Taxonomy" id="2762214"/>
    <lineage>
        <taxon>Bacteria</taxon>
        <taxon>Bacillati</taxon>
        <taxon>Actinomycetota</taxon>
        <taxon>Actinomycetes</taxon>
        <taxon>Mycobacteriales</taxon>
        <taxon>Corynebacteriaceae</taxon>
        <taxon>Corynebacterium</taxon>
    </lineage>
</organism>
<accession>A0A8I0HQD0</accession>
<proteinExistence type="predicted"/>